<dbReference type="InterPro" id="IPR024041">
    <property type="entry name" value="NH4_transpt_AmtB-like_dom"/>
</dbReference>
<feature type="non-terminal residue" evidence="10">
    <location>
        <position position="191"/>
    </location>
</feature>
<dbReference type="PANTHER" id="PTHR11730">
    <property type="entry name" value="AMMONIUM TRANSPORTER"/>
    <property type="match status" value="1"/>
</dbReference>
<dbReference type="OrthoDB" id="448167at2759"/>
<evidence type="ECO:0000256" key="6">
    <source>
        <dbReference type="ARBA" id="ARBA00023136"/>
    </source>
</evidence>
<keyword evidence="6 8" id="KW-0472">Membrane</keyword>
<dbReference type="PANTHER" id="PTHR11730:SF6">
    <property type="entry name" value="AMMONIUM TRANSPORTER"/>
    <property type="match status" value="1"/>
</dbReference>
<dbReference type="EMBL" id="CAJNNV010000864">
    <property type="protein sequence ID" value="CAE8583773.1"/>
    <property type="molecule type" value="Genomic_DNA"/>
</dbReference>
<keyword evidence="3" id="KW-0813">Transport</keyword>
<keyword evidence="7" id="KW-0924">Ammonia transport</keyword>
<accession>A0A813DAF7</accession>
<dbReference type="Proteomes" id="UP000654075">
    <property type="component" value="Unassembled WGS sequence"/>
</dbReference>
<evidence type="ECO:0000256" key="4">
    <source>
        <dbReference type="ARBA" id="ARBA00022692"/>
    </source>
</evidence>
<dbReference type="InterPro" id="IPR029020">
    <property type="entry name" value="Ammonium/urea_transptr"/>
</dbReference>
<dbReference type="GO" id="GO:0097272">
    <property type="term" value="P:ammonium homeostasis"/>
    <property type="evidence" value="ECO:0007669"/>
    <property type="project" value="TreeGrafter"/>
</dbReference>
<keyword evidence="11" id="KW-1185">Reference proteome</keyword>
<evidence type="ECO:0000313" key="10">
    <source>
        <dbReference type="EMBL" id="CAE8583773.1"/>
    </source>
</evidence>
<feature type="non-terminal residue" evidence="10">
    <location>
        <position position="1"/>
    </location>
</feature>
<comment type="caution">
    <text evidence="10">The sequence shown here is derived from an EMBL/GenBank/DDBJ whole genome shotgun (WGS) entry which is preliminary data.</text>
</comment>
<dbReference type="SUPFAM" id="SSF111352">
    <property type="entry name" value="Ammonium transporter"/>
    <property type="match status" value="1"/>
</dbReference>
<evidence type="ECO:0000256" key="5">
    <source>
        <dbReference type="ARBA" id="ARBA00022989"/>
    </source>
</evidence>
<name>A0A813DAF7_POLGL</name>
<dbReference type="Pfam" id="PF00909">
    <property type="entry name" value="Ammonium_transp"/>
    <property type="match status" value="1"/>
</dbReference>
<dbReference type="GO" id="GO:0008519">
    <property type="term" value="F:ammonium channel activity"/>
    <property type="evidence" value="ECO:0007669"/>
    <property type="project" value="InterPro"/>
</dbReference>
<feature type="transmembrane region" description="Helical" evidence="8">
    <location>
        <begin position="14"/>
        <end position="35"/>
    </location>
</feature>
<evidence type="ECO:0000259" key="9">
    <source>
        <dbReference type="Pfam" id="PF00909"/>
    </source>
</evidence>
<dbReference type="Gene3D" id="1.10.3430.10">
    <property type="entry name" value="Ammonium transporter AmtB like domains"/>
    <property type="match status" value="1"/>
</dbReference>
<evidence type="ECO:0000256" key="1">
    <source>
        <dbReference type="ARBA" id="ARBA00004141"/>
    </source>
</evidence>
<comment type="subcellular location">
    <subcellularLocation>
        <location evidence="1">Membrane</location>
        <topology evidence="1">Multi-pass membrane protein</topology>
    </subcellularLocation>
</comment>
<dbReference type="AlphaFoldDB" id="A0A813DAF7"/>
<gene>
    <name evidence="10" type="ORF">PGLA1383_LOCUS2723</name>
</gene>
<reference evidence="10" key="1">
    <citation type="submission" date="2021-02" db="EMBL/GenBank/DDBJ databases">
        <authorList>
            <person name="Dougan E. K."/>
            <person name="Rhodes N."/>
            <person name="Thang M."/>
            <person name="Chan C."/>
        </authorList>
    </citation>
    <scope>NUCLEOTIDE SEQUENCE</scope>
</reference>
<feature type="domain" description="Ammonium transporter AmtB-like" evidence="9">
    <location>
        <begin position="2"/>
        <end position="126"/>
    </location>
</feature>
<dbReference type="GO" id="GO:0005886">
    <property type="term" value="C:plasma membrane"/>
    <property type="evidence" value="ECO:0007669"/>
    <property type="project" value="TreeGrafter"/>
</dbReference>
<evidence type="ECO:0000256" key="8">
    <source>
        <dbReference type="SAM" id="Phobius"/>
    </source>
</evidence>
<keyword evidence="4 8" id="KW-0812">Transmembrane</keyword>
<proteinExistence type="inferred from homology"/>
<sequence length="191" mass="20511">VLSGLVSCTASCDIATPLTSALIGLLAGLVVYPLCSKLMEWLKLDDPVDAVPVHGGCGLFGVLAVAFCIPDCSELRLSGSLTKSQSSFCSADHRIELQLLSQVWACVVMLGWTLSISMTFWLLCSVSERVRGLELDQIKAAKELLEQLTRPGPDNVELEVDKGLRTVAKLSPAARAILKQHGWNGRTFQGG</sequence>
<evidence type="ECO:0000256" key="2">
    <source>
        <dbReference type="ARBA" id="ARBA00005887"/>
    </source>
</evidence>
<keyword evidence="5 8" id="KW-1133">Transmembrane helix</keyword>
<organism evidence="10 11">
    <name type="scientific">Polarella glacialis</name>
    <name type="common">Dinoflagellate</name>
    <dbReference type="NCBI Taxonomy" id="89957"/>
    <lineage>
        <taxon>Eukaryota</taxon>
        <taxon>Sar</taxon>
        <taxon>Alveolata</taxon>
        <taxon>Dinophyceae</taxon>
        <taxon>Suessiales</taxon>
        <taxon>Suessiaceae</taxon>
        <taxon>Polarella</taxon>
    </lineage>
</organism>
<evidence type="ECO:0000313" key="11">
    <source>
        <dbReference type="Proteomes" id="UP000654075"/>
    </source>
</evidence>
<feature type="transmembrane region" description="Helical" evidence="8">
    <location>
        <begin position="103"/>
        <end position="123"/>
    </location>
</feature>
<comment type="similarity">
    <text evidence="2">Belongs to the ammonia transporter channel (TC 1.A.11.2) family.</text>
</comment>
<protein>
    <recommendedName>
        <fullName evidence="9">Ammonium transporter AmtB-like domain-containing protein</fullName>
    </recommendedName>
</protein>
<evidence type="ECO:0000256" key="3">
    <source>
        <dbReference type="ARBA" id="ARBA00022448"/>
    </source>
</evidence>
<evidence type="ECO:0000256" key="7">
    <source>
        <dbReference type="ARBA" id="ARBA00023177"/>
    </source>
</evidence>